<dbReference type="AlphaFoldDB" id="A0A8H4X9U5"/>
<dbReference type="PANTHER" id="PTHR36156">
    <property type="entry name" value="SLR2101 PROTEIN"/>
    <property type="match status" value="1"/>
</dbReference>
<proteinExistence type="predicted"/>
<dbReference type="SUPFAM" id="SSF51182">
    <property type="entry name" value="RmlC-like cupins"/>
    <property type="match status" value="1"/>
</dbReference>
<dbReference type="InterPro" id="IPR011051">
    <property type="entry name" value="RmlC_Cupin_sf"/>
</dbReference>
<dbReference type="CDD" id="cd02231">
    <property type="entry name" value="cupin_BLL6423-like"/>
    <property type="match status" value="1"/>
</dbReference>
<dbReference type="OrthoDB" id="5840532at2759"/>
<keyword evidence="2" id="KW-1185">Reference proteome</keyword>
<dbReference type="InterPro" id="IPR047142">
    <property type="entry name" value="OryJ/VirC-like"/>
</dbReference>
<evidence type="ECO:0000313" key="2">
    <source>
        <dbReference type="Proteomes" id="UP000622797"/>
    </source>
</evidence>
<comment type="caution">
    <text evidence="1">The sequence shown here is derived from an EMBL/GenBank/DDBJ whole genome shotgun (WGS) entry which is preliminary data.</text>
</comment>
<protein>
    <submittedName>
        <fullName evidence="1">Uncharacterized protein</fullName>
    </submittedName>
</protein>
<evidence type="ECO:0000313" key="1">
    <source>
        <dbReference type="EMBL" id="KAF4966316.1"/>
    </source>
</evidence>
<sequence length="185" mass="20318">MEKDESGNVIVSELGKPTRYITDHNADGKAVFNNALDEKVPSTVLPGVILYDSFISPTHPIQMDNGSDLKTAKDPPKSSSLVPEGNTVARFIDFLPGKPEIWHRTVSLDYAVLISGELELLLDSGESKLLNPGDLIIQRGTEHAWRNPNSTQTARCFFVQASSEPLVINGHKLDEHTDWPKGGDE</sequence>
<dbReference type="Proteomes" id="UP000622797">
    <property type="component" value="Unassembled WGS sequence"/>
</dbReference>
<dbReference type="Gene3D" id="2.60.120.10">
    <property type="entry name" value="Jelly Rolls"/>
    <property type="match status" value="1"/>
</dbReference>
<organism evidence="1 2">
    <name type="scientific">Fusarium sarcochroum</name>
    <dbReference type="NCBI Taxonomy" id="1208366"/>
    <lineage>
        <taxon>Eukaryota</taxon>
        <taxon>Fungi</taxon>
        <taxon>Dikarya</taxon>
        <taxon>Ascomycota</taxon>
        <taxon>Pezizomycotina</taxon>
        <taxon>Sordariomycetes</taxon>
        <taxon>Hypocreomycetidae</taxon>
        <taxon>Hypocreales</taxon>
        <taxon>Nectriaceae</taxon>
        <taxon>Fusarium</taxon>
        <taxon>Fusarium lateritium species complex</taxon>
    </lineage>
</organism>
<accession>A0A8H4X9U5</accession>
<reference evidence="1" key="1">
    <citation type="journal article" date="2020" name="BMC Genomics">
        <title>Correction to: Identification and distribution of gene clusters required for synthesis of sphingolipid metabolism inhibitors in diverse species of the filamentous fungus Fusarium.</title>
        <authorList>
            <person name="Kim H.S."/>
            <person name="Lohmar J.M."/>
            <person name="Busman M."/>
            <person name="Brown D.W."/>
            <person name="Naumann T.A."/>
            <person name="Divon H.H."/>
            <person name="Lysoe E."/>
            <person name="Uhlig S."/>
            <person name="Proctor R.H."/>
        </authorList>
    </citation>
    <scope>NUCLEOTIDE SEQUENCE</scope>
    <source>
        <strain evidence="1">NRRL 20472</strain>
    </source>
</reference>
<reference evidence="1" key="2">
    <citation type="submission" date="2020-05" db="EMBL/GenBank/DDBJ databases">
        <authorList>
            <person name="Kim H.-S."/>
            <person name="Proctor R.H."/>
            <person name="Brown D.W."/>
        </authorList>
    </citation>
    <scope>NUCLEOTIDE SEQUENCE</scope>
    <source>
        <strain evidence="1">NRRL 20472</strain>
    </source>
</reference>
<dbReference type="InterPro" id="IPR014710">
    <property type="entry name" value="RmlC-like_jellyroll"/>
</dbReference>
<dbReference type="EMBL" id="JABEXW010000298">
    <property type="protein sequence ID" value="KAF4966316.1"/>
    <property type="molecule type" value="Genomic_DNA"/>
</dbReference>
<gene>
    <name evidence="1" type="ORF">FSARC_5988</name>
</gene>
<dbReference type="PANTHER" id="PTHR36156:SF3">
    <property type="entry name" value="CUPIN 2 CONSERVED BARREL DOMAIN-CONTAINING PROTEIN"/>
    <property type="match status" value="1"/>
</dbReference>
<name>A0A8H4X9U5_9HYPO</name>